<reference evidence="1 2" key="1">
    <citation type="submission" date="2016-07" db="EMBL/GenBank/DDBJ databases">
        <title>Pervasive Adenine N6-methylation of Active Genes in Fungi.</title>
        <authorList>
            <consortium name="DOE Joint Genome Institute"/>
            <person name="Mondo S.J."/>
            <person name="Dannebaum R.O."/>
            <person name="Kuo R.C."/>
            <person name="Labutti K."/>
            <person name="Haridas S."/>
            <person name="Kuo A."/>
            <person name="Salamov A."/>
            <person name="Ahrendt S.R."/>
            <person name="Lipzen A."/>
            <person name="Sullivan W."/>
            <person name="Andreopoulos W.B."/>
            <person name="Clum A."/>
            <person name="Lindquist E."/>
            <person name="Daum C."/>
            <person name="Ramamoorthy G.K."/>
            <person name="Gryganskyi A."/>
            <person name="Culley D."/>
            <person name="Magnuson J.K."/>
            <person name="James T.Y."/>
            <person name="O'Malley M.A."/>
            <person name="Stajich J.E."/>
            <person name="Spatafora J.W."/>
            <person name="Visel A."/>
            <person name="Grigoriev I.V."/>
        </authorList>
    </citation>
    <scope>NUCLEOTIDE SEQUENCE [LARGE SCALE GENOMIC DNA]</scope>
    <source>
        <strain evidence="1 2">PL171</strain>
    </source>
</reference>
<accession>A0A1Y2HIL0</accession>
<organism evidence="1 2">
    <name type="scientific">Catenaria anguillulae PL171</name>
    <dbReference type="NCBI Taxonomy" id="765915"/>
    <lineage>
        <taxon>Eukaryota</taxon>
        <taxon>Fungi</taxon>
        <taxon>Fungi incertae sedis</taxon>
        <taxon>Blastocladiomycota</taxon>
        <taxon>Blastocladiomycetes</taxon>
        <taxon>Blastocladiales</taxon>
        <taxon>Catenariaceae</taxon>
        <taxon>Catenaria</taxon>
    </lineage>
</organism>
<sequence>MISWTSSSRTSNMVDIYMPVVLCQTPANQMLPEPDVATHYGPLLPSTAPPVSFLCTSGFGPMRRPAHFPSDRRISRHGNSTSPTFPLTLTNILDIANVIIADFMRELEVCIPCLHPDGNVVILVGTACCFMGNGPKHSLFCNHAGVRSLWFCRMCEHERSSDTLVDHVPLDSAGRPLLRSAKKTVETIEAMLDQSLTDEQVTELAKGTKAHPNAILTLEHMDIHRHSIALSCLLNGLKADSGAIAFLNSIDPSSFQLYLDGNTIIRHSGSMVGSDLKYVGQVFPYLARFLASRRSWELIPLCASNSSVTKLLYQSTVHDQAGYSGKLKVASGQVLRLFCNVPDFKKIGRHKFKVHQHVHVDEHLDEFVHYLPYQCEAVEGTNGDVREQAVYSNWQAVLRDLALSFALLVGFLLVVSGGRWQDKDGQAHKAGPGLIRLFESKAARDMLYFAPPTGKKSGRYNPGDVYLEIASKESPMTTPPSASAEGATPAHPARPAWNASLIVNDHVIPIVALPLADLWMSFSQHLAITSKSQFQALACRSYRRGVDRGGDTFDINWSVVFQTADDDLHTLSRGRVLM</sequence>
<name>A0A1Y2HIL0_9FUNG</name>
<gene>
    <name evidence="1" type="ORF">BCR44DRAFT_1436225</name>
</gene>
<dbReference type="Proteomes" id="UP000193411">
    <property type="component" value="Unassembled WGS sequence"/>
</dbReference>
<protein>
    <submittedName>
        <fullName evidence="1">Uncharacterized protein</fullName>
    </submittedName>
</protein>
<comment type="caution">
    <text evidence="1">The sequence shown here is derived from an EMBL/GenBank/DDBJ whole genome shotgun (WGS) entry which is preliminary data.</text>
</comment>
<keyword evidence="2" id="KW-1185">Reference proteome</keyword>
<evidence type="ECO:0000313" key="1">
    <source>
        <dbReference type="EMBL" id="ORZ34430.1"/>
    </source>
</evidence>
<dbReference type="STRING" id="765915.A0A1Y2HIL0"/>
<dbReference type="AlphaFoldDB" id="A0A1Y2HIL0"/>
<evidence type="ECO:0000313" key="2">
    <source>
        <dbReference type="Proteomes" id="UP000193411"/>
    </source>
</evidence>
<proteinExistence type="predicted"/>
<dbReference type="EMBL" id="MCFL01000028">
    <property type="protein sequence ID" value="ORZ34430.1"/>
    <property type="molecule type" value="Genomic_DNA"/>
</dbReference>